<dbReference type="InterPro" id="IPR036188">
    <property type="entry name" value="FAD/NAD-bd_sf"/>
</dbReference>
<evidence type="ECO:0000313" key="7">
    <source>
        <dbReference type="EMBL" id="GMG48865.1"/>
    </source>
</evidence>
<evidence type="ECO:0000256" key="6">
    <source>
        <dbReference type="ARBA" id="ARBA00023002"/>
    </source>
</evidence>
<sequence>MPATIGKKIQAKSIAIIGGGPSGIASLYDLTRALKDGSTLFGSKSVLKQEELKETAFDEIVAFERNPTAGGVWSKESSGDNNKDLPLPDLELLGVSANEFESDKPDKIFVKAEITPELENKLAISSVEKPVVIKKDKLDASDLHQWKSSAAYEELFTNVTNRYMSFSFDEYSREDLKGLEKKYKHLQMFQAGKDVGVYLEKVIKDNDLARYIRTNTNVERVRKLDSGKWEVVVKNQTTEGNSIIDRWYRQEFDAVIIANGKTVPYVPNLKNLNEFAKKNKDKVTVTLAKAIKNVEFISKAKKILFVGASVSAVDLIQYAFPRDLSHPSIYISRRNDVGNASSWTRVCSHAKGLVNKPEIQEFKSETNSVLFKDGTTESDFDVIIIATGYHMYYPFLDQQTNFTTEQTQNLTKFYRYTFSIADPTLALVGNTYAGFFFNRVESQAAALASVWSGHRLLPSVEEQRVWYAEKFPQKLVECTIKPWFIDPLIELALNGRPNPLEFNEDKLDHVAHNAAGKRIVEDLFFKIRDGEVTYREVI</sequence>
<dbReference type="Pfam" id="PF00743">
    <property type="entry name" value="FMO-like"/>
    <property type="match status" value="2"/>
</dbReference>
<protein>
    <submittedName>
        <fullName evidence="7">Unnamed protein product</fullName>
    </submittedName>
</protein>
<evidence type="ECO:0000256" key="3">
    <source>
        <dbReference type="ARBA" id="ARBA00022630"/>
    </source>
</evidence>
<keyword evidence="3" id="KW-0285">Flavoprotein</keyword>
<accession>A0A9W6Z2G7</accession>
<dbReference type="SUPFAM" id="SSF51905">
    <property type="entry name" value="FAD/NAD(P)-binding domain"/>
    <property type="match status" value="2"/>
</dbReference>
<gene>
    <name evidence="7" type="ORF">Amon01_000705200</name>
</gene>
<proteinExistence type="inferred from homology"/>
<dbReference type="GO" id="GO:0050660">
    <property type="term" value="F:flavin adenine dinucleotide binding"/>
    <property type="evidence" value="ECO:0007669"/>
    <property type="project" value="InterPro"/>
</dbReference>
<dbReference type="InterPro" id="IPR020946">
    <property type="entry name" value="Flavin_mOase-like"/>
</dbReference>
<keyword evidence="5" id="KW-0521">NADP</keyword>
<comment type="similarity">
    <text evidence="2">Belongs to the FMO family.</text>
</comment>
<keyword evidence="6" id="KW-0560">Oxidoreductase</keyword>
<evidence type="ECO:0000256" key="2">
    <source>
        <dbReference type="ARBA" id="ARBA00009183"/>
    </source>
</evidence>
<dbReference type="AlphaFoldDB" id="A0A9W6Z2G7"/>
<organism evidence="7 8">
    <name type="scientific">Ambrosiozyma monospora</name>
    <name type="common">Yeast</name>
    <name type="synonym">Endomycopsis monosporus</name>
    <dbReference type="NCBI Taxonomy" id="43982"/>
    <lineage>
        <taxon>Eukaryota</taxon>
        <taxon>Fungi</taxon>
        <taxon>Dikarya</taxon>
        <taxon>Ascomycota</taxon>
        <taxon>Saccharomycotina</taxon>
        <taxon>Pichiomycetes</taxon>
        <taxon>Pichiales</taxon>
        <taxon>Pichiaceae</taxon>
        <taxon>Ambrosiozyma</taxon>
    </lineage>
</organism>
<evidence type="ECO:0000313" key="8">
    <source>
        <dbReference type="Proteomes" id="UP001165063"/>
    </source>
</evidence>
<evidence type="ECO:0000256" key="5">
    <source>
        <dbReference type="ARBA" id="ARBA00022857"/>
    </source>
</evidence>
<dbReference type="GO" id="GO:0050661">
    <property type="term" value="F:NADP binding"/>
    <property type="evidence" value="ECO:0007669"/>
    <property type="project" value="InterPro"/>
</dbReference>
<dbReference type="GO" id="GO:0004499">
    <property type="term" value="F:N,N-dimethylaniline monooxygenase activity"/>
    <property type="evidence" value="ECO:0007669"/>
    <property type="project" value="InterPro"/>
</dbReference>
<dbReference type="InterPro" id="IPR050346">
    <property type="entry name" value="FMO-like"/>
</dbReference>
<keyword evidence="4" id="KW-0274">FAD</keyword>
<name>A0A9W6Z2G7_AMBMO</name>
<comment type="caution">
    <text evidence="7">The sequence shown here is derived from an EMBL/GenBank/DDBJ whole genome shotgun (WGS) entry which is preliminary data.</text>
</comment>
<dbReference type="OrthoDB" id="66881at2759"/>
<dbReference type="Gene3D" id="3.50.50.60">
    <property type="entry name" value="FAD/NAD(P)-binding domain"/>
    <property type="match status" value="2"/>
</dbReference>
<dbReference type="Proteomes" id="UP001165063">
    <property type="component" value="Unassembled WGS sequence"/>
</dbReference>
<comment type="cofactor">
    <cofactor evidence="1">
        <name>FAD</name>
        <dbReference type="ChEBI" id="CHEBI:57692"/>
    </cofactor>
</comment>
<evidence type="ECO:0000256" key="4">
    <source>
        <dbReference type="ARBA" id="ARBA00022827"/>
    </source>
</evidence>
<keyword evidence="8" id="KW-1185">Reference proteome</keyword>
<dbReference type="PANTHER" id="PTHR23023">
    <property type="entry name" value="DIMETHYLANILINE MONOOXYGENASE"/>
    <property type="match status" value="1"/>
</dbReference>
<evidence type="ECO:0000256" key="1">
    <source>
        <dbReference type="ARBA" id="ARBA00001974"/>
    </source>
</evidence>
<dbReference type="FunFam" id="3.50.50.60:FF:000023">
    <property type="entry name" value="Dimethylaniline monooxygenase [N-oxide-forming]"/>
    <property type="match status" value="1"/>
</dbReference>
<dbReference type="EMBL" id="BSXU01004921">
    <property type="protein sequence ID" value="GMG48865.1"/>
    <property type="molecule type" value="Genomic_DNA"/>
</dbReference>
<reference evidence="7" key="1">
    <citation type="submission" date="2023-04" db="EMBL/GenBank/DDBJ databases">
        <title>Ambrosiozyma monospora NBRC 1965.</title>
        <authorList>
            <person name="Ichikawa N."/>
            <person name="Sato H."/>
            <person name="Tonouchi N."/>
        </authorList>
    </citation>
    <scope>NUCLEOTIDE SEQUENCE</scope>
    <source>
        <strain evidence="7">NBRC 1965</strain>
    </source>
</reference>